<protein>
    <submittedName>
        <fullName evidence="2">Uncharacterized protein</fullName>
    </submittedName>
</protein>
<evidence type="ECO:0000313" key="2">
    <source>
        <dbReference type="EMBL" id="GJS65903.1"/>
    </source>
</evidence>
<feature type="compositionally biased region" description="Basic and acidic residues" evidence="1">
    <location>
        <begin position="1"/>
        <end position="10"/>
    </location>
</feature>
<feature type="compositionally biased region" description="Basic and acidic residues" evidence="1">
    <location>
        <begin position="21"/>
        <end position="34"/>
    </location>
</feature>
<organism evidence="2 3">
    <name type="scientific">Tanacetum coccineum</name>
    <dbReference type="NCBI Taxonomy" id="301880"/>
    <lineage>
        <taxon>Eukaryota</taxon>
        <taxon>Viridiplantae</taxon>
        <taxon>Streptophyta</taxon>
        <taxon>Embryophyta</taxon>
        <taxon>Tracheophyta</taxon>
        <taxon>Spermatophyta</taxon>
        <taxon>Magnoliopsida</taxon>
        <taxon>eudicotyledons</taxon>
        <taxon>Gunneridae</taxon>
        <taxon>Pentapetalae</taxon>
        <taxon>asterids</taxon>
        <taxon>campanulids</taxon>
        <taxon>Asterales</taxon>
        <taxon>Asteraceae</taxon>
        <taxon>Asteroideae</taxon>
        <taxon>Anthemideae</taxon>
        <taxon>Anthemidinae</taxon>
        <taxon>Tanacetum</taxon>
    </lineage>
</organism>
<proteinExistence type="predicted"/>
<accession>A0ABQ4XLS1</accession>
<comment type="caution">
    <text evidence="2">The sequence shown here is derived from an EMBL/GenBank/DDBJ whole genome shotgun (WGS) entry which is preliminary data.</text>
</comment>
<dbReference type="EMBL" id="BQNB010009612">
    <property type="protein sequence ID" value="GJS65903.1"/>
    <property type="molecule type" value="Genomic_DNA"/>
</dbReference>
<feature type="region of interest" description="Disordered" evidence="1">
    <location>
        <begin position="1"/>
        <end position="44"/>
    </location>
</feature>
<gene>
    <name evidence="2" type="ORF">Tco_0680467</name>
</gene>
<reference evidence="2" key="2">
    <citation type="submission" date="2022-01" db="EMBL/GenBank/DDBJ databases">
        <authorList>
            <person name="Yamashiro T."/>
            <person name="Shiraishi A."/>
            <person name="Satake H."/>
            <person name="Nakayama K."/>
        </authorList>
    </citation>
    <scope>NUCLEOTIDE SEQUENCE</scope>
</reference>
<evidence type="ECO:0000256" key="1">
    <source>
        <dbReference type="SAM" id="MobiDB-lite"/>
    </source>
</evidence>
<dbReference type="Proteomes" id="UP001151760">
    <property type="component" value="Unassembled WGS sequence"/>
</dbReference>
<evidence type="ECO:0000313" key="3">
    <source>
        <dbReference type="Proteomes" id="UP001151760"/>
    </source>
</evidence>
<feature type="non-terminal residue" evidence="2">
    <location>
        <position position="1"/>
    </location>
</feature>
<name>A0ABQ4XLS1_9ASTR</name>
<sequence>SPSEHPDKKRNLNTFAKLARAKSDKYSEEVDMSKDTSSLESPKELQRDCCFPHLHSLEQASTVE</sequence>
<reference evidence="2" key="1">
    <citation type="journal article" date="2022" name="Int. J. Mol. Sci.">
        <title>Draft Genome of Tanacetum Coccineum: Genomic Comparison of Closely Related Tanacetum-Family Plants.</title>
        <authorList>
            <person name="Yamashiro T."/>
            <person name="Shiraishi A."/>
            <person name="Nakayama K."/>
            <person name="Satake H."/>
        </authorList>
    </citation>
    <scope>NUCLEOTIDE SEQUENCE</scope>
</reference>
<keyword evidence="3" id="KW-1185">Reference proteome</keyword>